<dbReference type="GeneID" id="301548575"/>
<accession>A0ABQ2JGP8</accession>
<keyword evidence="3" id="KW-1185">Reference proteome</keyword>
<gene>
    <name evidence="2" type="ORF">GCM10012285_28060</name>
</gene>
<dbReference type="EMBL" id="BMND01000009">
    <property type="protein sequence ID" value="GGN44919.1"/>
    <property type="molecule type" value="Genomic_DNA"/>
</dbReference>
<organism evidence="2 3">
    <name type="scientific">Streptomyces kronopolitis</name>
    <dbReference type="NCBI Taxonomy" id="1612435"/>
    <lineage>
        <taxon>Bacteria</taxon>
        <taxon>Bacillati</taxon>
        <taxon>Actinomycetota</taxon>
        <taxon>Actinomycetes</taxon>
        <taxon>Kitasatosporales</taxon>
        <taxon>Streptomycetaceae</taxon>
        <taxon>Streptomyces</taxon>
    </lineage>
</organism>
<evidence type="ECO:0000313" key="3">
    <source>
        <dbReference type="Proteomes" id="UP000600080"/>
    </source>
</evidence>
<feature type="chain" id="PRO_5045512084" evidence="1">
    <location>
        <begin position="20"/>
        <end position="118"/>
    </location>
</feature>
<dbReference type="RefSeq" id="WP_189097929.1">
    <property type="nucleotide sequence ID" value="NZ_BMND01000009.1"/>
</dbReference>
<proteinExistence type="predicted"/>
<comment type="caution">
    <text evidence="2">The sequence shown here is derived from an EMBL/GenBank/DDBJ whole genome shotgun (WGS) entry which is preliminary data.</text>
</comment>
<evidence type="ECO:0000313" key="2">
    <source>
        <dbReference type="EMBL" id="GGN44919.1"/>
    </source>
</evidence>
<evidence type="ECO:0000256" key="1">
    <source>
        <dbReference type="SAM" id="SignalP"/>
    </source>
</evidence>
<protein>
    <submittedName>
        <fullName evidence="2">Uncharacterized protein</fullName>
    </submittedName>
</protein>
<name>A0ABQ2JGP8_9ACTN</name>
<feature type="signal peptide" evidence="1">
    <location>
        <begin position="1"/>
        <end position="19"/>
    </location>
</feature>
<dbReference type="Proteomes" id="UP000600080">
    <property type="component" value="Unassembled WGS sequence"/>
</dbReference>
<sequence>MTAAAALLAGTAGVWPAQAAGKDVVVSPAWGVAKFDHRGDKLIAWDKRADGVGVYAQGMWNLGGEPGTEGDSVVAKGAGDMNIVRMHIPEGRKVAVRVCKLSRNDTFYGCSAWHYGRA</sequence>
<reference evidence="3" key="1">
    <citation type="journal article" date="2019" name="Int. J. Syst. Evol. Microbiol.">
        <title>The Global Catalogue of Microorganisms (GCM) 10K type strain sequencing project: providing services to taxonomists for standard genome sequencing and annotation.</title>
        <authorList>
            <consortium name="The Broad Institute Genomics Platform"/>
            <consortium name="The Broad Institute Genome Sequencing Center for Infectious Disease"/>
            <person name="Wu L."/>
            <person name="Ma J."/>
        </authorList>
    </citation>
    <scope>NUCLEOTIDE SEQUENCE [LARGE SCALE GENOMIC DNA]</scope>
    <source>
        <strain evidence="3">CGMCC 4.7323</strain>
    </source>
</reference>
<keyword evidence="1" id="KW-0732">Signal</keyword>